<sequence>MRRRRWQLRLLPTDLILHIFSLLPLQEQRTARLVCREWNRLLTTYFRPVGIRLSIVIRGNGGVTMFAMDKEVEKEDLQAVPKYVEVNLIRFVGLADDSNQESIDFVRSVVDLDVCRNLQNFTAIHPPIRTFDLLDHPVIRRTASLTLNKDHMSTSMISKLEKCLTPTTSIRSLILTGFLGDHFDRIFTMIARSTSISFFRLEATWFNSCTSEQLIRFLRKINKNPRPLEGHFENYINDVDFHLVAQDLTMANCEGRYVYLLSDLPSKEPNFVVSFFGKTRMSISRVETSTDFKKYFVERFVRDELICQRAYVGKRISLRSCGMKRENGFLNVSVEMDCTIPGWAKYHVEKNGIDFREVERRVSQRIKDRFHHSVAISLDPLWNTEPSLLSEPLEKLWGRLCPRPLKLEVEAKERLPEDFSKSSELPSQKTPGLGVECHPPKISFTCSATFINT</sequence>
<dbReference type="InterPro" id="IPR001810">
    <property type="entry name" value="F-box_dom"/>
</dbReference>
<dbReference type="PROSITE" id="PS50181">
    <property type="entry name" value="FBOX"/>
    <property type="match status" value="1"/>
</dbReference>
<keyword evidence="1" id="KW-0732">Signal</keyword>
<name>A0AA39LPT1_9BILA</name>
<keyword evidence="4" id="KW-1185">Reference proteome</keyword>
<reference evidence="3" key="1">
    <citation type="submission" date="2023-06" db="EMBL/GenBank/DDBJ databases">
        <title>Genomic analysis of the entomopathogenic nematode Steinernema hermaphroditum.</title>
        <authorList>
            <person name="Schwarz E.M."/>
            <person name="Heppert J.K."/>
            <person name="Baniya A."/>
            <person name="Schwartz H.T."/>
            <person name="Tan C.-H."/>
            <person name="Antoshechkin I."/>
            <person name="Sternberg P.W."/>
            <person name="Goodrich-Blair H."/>
            <person name="Dillman A.R."/>
        </authorList>
    </citation>
    <scope>NUCLEOTIDE SEQUENCE</scope>
    <source>
        <strain evidence="3">PS9179</strain>
        <tissue evidence="3">Whole animal</tissue>
    </source>
</reference>
<dbReference type="Gene3D" id="1.20.1280.50">
    <property type="match status" value="1"/>
</dbReference>
<dbReference type="AlphaFoldDB" id="A0AA39LPT1"/>
<proteinExistence type="predicted"/>
<protein>
    <recommendedName>
        <fullName evidence="2">F-box domain-containing protein</fullName>
    </recommendedName>
</protein>
<organism evidence="3 4">
    <name type="scientific">Steinernema hermaphroditum</name>
    <dbReference type="NCBI Taxonomy" id="289476"/>
    <lineage>
        <taxon>Eukaryota</taxon>
        <taxon>Metazoa</taxon>
        <taxon>Ecdysozoa</taxon>
        <taxon>Nematoda</taxon>
        <taxon>Chromadorea</taxon>
        <taxon>Rhabditida</taxon>
        <taxon>Tylenchina</taxon>
        <taxon>Panagrolaimomorpha</taxon>
        <taxon>Strongyloidoidea</taxon>
        <taxon>Steinernematidae</taxon>
        <taxon>Steinernema</taxon>
    </lineage>
</organism>
<evidence type="ECO:0000259" key="2">
    <source>
        <dbReference type="PROSITE" id="PS50181"/>
    </source>
</evidence>
<accession>A0AA39LPT1</accession>
<evidence type="ECO:0000256" key="1">
    <source>
        <dbReference type="SAM" id="SignalP"/>
    </source>
</evidence>
<dbReference type="Proteomes" id="UP001175271">
    <property type="component" value="Unassembled WGS sequence"/>
</dbReference>
<dbReference type="CDD" id="cd09917">
    <property type="entry name" value="F-box_SF"/>
    <property type="match status" value="1"/>
</dbReference>
<evidence type="ECO:0000313" key="3">
    <source>
        <dbReference type="EMBL" id="KAK0405212.1"/>
    </source>
</evidence>
<feature type="domain" description="F-box" evidence="2">
    <location>
        <begin position="5"/>
        <end position="49"/>
    </location>
</feature>
<dbReference type="EMBL" id="JAUCMV010000004">
    <property type="protein sequence ID" value="KAK0405212.1"/>
    <property type="molecule type" value="Genomic_DNA"/>
</dbReference>
<comment type="caution">
    <text evidence="3">The sequence shown here is derived from an EMBL/GenBank/DDBJ whole genome shotgun (WGS) entry which is preliminary data.</text>
</comment>
<feature type="signal peptide" evidence="1">
    <location>
        <begin position="1"/>
        <end position="21"/>
    </location>
</feature>
<dbReference type="SMART" id="SM00256">
    <property type="entry name" value="FBOX"/>
    <property type="match status" value="1"/>
</dbReference>
<dbReference type="Pfam" id="PF12937">
    <property type="entry name" value="F-box-like"/>
    <property type="match status" value="1"/>
</dbReference>
<evidence type="ECO:0000313" key="4">
    <source>
        <dbReference type="Proteomes" id="UP001175271"/>
    </source>
</evidence>
<dbReference type="InterPro" id="IPR036047">
    <property type="entry name" value="F-box-like_dom_sf"/>
</dbReference>
<gene>
    <name evidence="3" type="ORF">QR680_017859</name>
</gene>
<feature type="chain" id="PRO_5041372677" description="F-box domain-containing protein" evidence="1">
    <location>
        <begin position="22"/>
        <end position="453"/>
    </location>
</feature>
<dbReference type="SUPFAM" id="SSF81383">
    <property type="entry name" value="F-box domain"/>
    <property type="match status" value="1"/>
</dbReference>